<dbReference type="GO" id="GO:0004181">
    <property type="term" value="F:metallocarboxypeptidase activity"/>
    <property type="evidence" value="ECO:0007669"/>
    <property type="project" value="InterPro"/>
</dbReference>
<keyword evidence="6 11" id="KW-0732">Signal</keyword>
<dbReference type="Gene3D" id="3.40.630.10">
    <property type="entry name" value="Zn peptidases"/>
    <property type="match status" value="1"/>
</dbReference>
<evidence type="ECO:0000256" key="7">
    <source>
        <dbReference type="ARBA" id="ARBA00022801"/>
    </source>
</evidence>
<sequence length="306" mass="33877">MKDIELRCTYLLLVVVLQIGLSSTGRKKAIWMDCGIHAREWIAPAFCQYFVNEMMKNLDSYITPVLNVDGYIYSWHNESLELTPTLTHTHPVFSSPVFAVVGVSTDCCSQTYCGTKALSESEARAVTDMLGKLSEDILAFLTIHSYGQQLLVPYGHPNISAPNHDELMEVGLGAAMAIKAVNGMDYTVGTSPDILYPFSGSSQDFARQIGIPLSFTFELRDKGEHGFELPEDQIQPTCEEAYAGAHHIISYAHDKAFYSYAATVTAHCGPHCWQPGSLAPSCCKLGELQESDETHLFCQVWYVTLL</sequence>
<comment type="cofactor">
    <cofactor evidence="1">
        <name>Zn(2+)</name>
        <dbReference type="ChEBI" id="CHEBI:29105"/>
    </cofactor>
</comment>
<evidence type="ECO:0000256" key="3">
    <source>
        <dbReference type="ARBA" id="ARBA00022645"/>
    </source>
</evidence>
<evidence type="ECO:0000256" key="8">
    <source>
        <dbReference type="ARBA" id="ARBA00022833"/>
    </source>
</evidence>
<dbReference type="SMART" id="SM00631">
    <property type="entry name" value="Zn_pept"/>
    <property type="match status" value="1"/>
</dbReference>
<feature type="chain" id="PRO_5021199334" evidence="11">
    <location>
        <begin position="25"/>
        <end position="306"/>
    </location>
</feature>
<feature type="domain" description="Peptidase M14" evidence="12">
    <location>
        <begin position="1"/>
        <end position="252"/>
    </location>
</feature>
<evidence type="ECO:0000256" key="1">
    <source>
        <dbReference type="ARBA" id="ARBA00001947"/>
    </source>
</evidence>
<evidence type="ECO:0000313" key="14">
    <source>
        <dbReference type="Proteomes" id="UP000314982"/>
    </source>
</evidence>
<dbReference type="PROSITE" id="PS00132">
    <property type="entry name" value="CARBOXYPEPT_ZN_1"/>
    <property type="match status" value="1"/>
</dbReference>
<evidence type="ECO:0000313" key="13">
    <source>
        <dbReference type="Ensembl" id="ENSHHUP00000032176.1"/>
    </source>
</evidence>
<feature type="signal peptide" evidence="11">
    <location>
        <begin position="1"/>
        <end position="24"/>
    </location>
</feature>
<dbReference type="PANTHER" id="PTHR11705:SF19">
    <property type="entry name" value="CARBOXYPEPTIDASE O"/>
    <property type="match status" value="1"/>
</dbReference>
<evidence type="ECO:0000256" key="10">
    <source>
        <dbReference type="PROSITE-ProRule" id="PRU01379"/>
    </source>
</evidence>
<protein>
    <submittedName>
        <fullName evidence="13">Carboxypeptidase O</fullName>
    </submittedName>
</protein>
<keyword evidence="3" id="KW-0121">Carboxypeptidase</keyword>
<reference evidence="14" key="1">
    <citation type="submission" date="2018-06" db="EMBL/GenBank/DDBJ databases">
        <title>Genome assembly of Danube salmon.</title>
        <authorList>
            <person name="Macqueen D.J."/>
            <person name="Gundappa M.K."/>
        </authorList>
    </citation>
    <scope>NUCLEOTIDE SEQUENCE [LARGE SCALE GENOMIC DNA]</scope>
</reference>
<dbReference type="GO" id="GO:0005615">
    <property type="term" value="C:extracellular space"/>
    <property type="evidence" value="ECO:0007669"/>
    <property type="project" value="TreeGrafter"/>
</dbReference>
<evidence type="ECO:0000256" key="5">
    <source>
        <dbReference type="ARBA" id="ARBA00022723"/>
    </source>
</evidence>
<evidence type="ECO:0000256" key="2">
    <source>
        <dbReference type="ARBA" id="ARBA00005988"/>
    </source>
</evidence>
<keyword evidence="7" id="KW-0378">Hydrolase</keyword>
<evidence type="ECO:0000256" key="6">
    <source>
        <dbReference type="ARBA" id="ARBA00022729"/>
    </source>
</evidence>
<reference evidence="13" key="2">
    <citation type="submission" date="2025-08" db="UniProtKB">
        <authorList>
            <consortium name="Ensembl"/>
        </authorList>
    </citation>
    <scope>IDENTIFICATION</scope>
</reference>
<keyword evidence="8" id="KW-0862">Zinc</keyword>
<dbReference type="InterPro" id="IPR057246">
    <property type="entry name" value="CARBOXYPEPT_ZN_1"/>
</dbReference>
<dbReference type="SUPFAM" id="SSF53187">
    <property type="entry name" value="Zn-dependent exopeptidases"/>
    <property type="match status" value="1"/>
</dbReference>
<keyword evidence="4" id="KW-0645">Protease</keyword>
<evidence type="ECO:0000259" key="12">
    <source>
        <dbReference type="PROSITE" id="PS52035"/>
    </source>
</evidence>
<dbReference type="AlphaFoldDB" id="A0A4W5M0I0"/>
<evidence type="ECO:0000256" key="4">
    <source>
        <dbReference type="ARBA" id="ARBA00022670"/>
    </source>
</evidence>
<keyword evidence="9" id="KW-0482">Metalloprotease</keyword>
<proteinExistence type="inferred from homology"/>
<feature type="active site" description="Proton donor/acceptor" evidence="10">
    <location>
        <position position="218"/>
    </location>
</feature>
<dbReference type="PANTHER" id="PTHR11705">
    <property type="entry name" value="PROTEASE FAMILY M14 CARBOXYPEPTIDASE A,B"/>
    <property type="match status" value="1"/>
</dbReference>
<keyword evidence="5" id="KW-0479">Metal-binding</keyword>
<reference evidence="13" key="3">
    <citation type="submission" date="2025-09" db="UniProtKB">
        <authorList>
            <consortium name="Ensembl"/>
        </authorList>
    </citation>
    <scope>IDENTIFICATION</scope>
</reference>
<dbReference type="Pfam" id="PF00246">
    <property type="entry name" value="Peptidase_M14"/>
    <property type="match status" value="1"/>
</dbReference>
<name>A0A4W5M0I0_9TELE</name>
<comment type="similarity">
    <text evidence="2 10">Belongs to the peptidase M14 family.</text>
</comment>
<accession>A0A4W5M0I0</accession>
<dbReference type="GeneTree" id="ENSGT00940000161508"/>
<dbReference type="FunFam" id="3.40.630.10:FF:000084">
    <property type="entry name" value="Carboxypeptidase B2"/>
    <property type="match status" value="1"/>
</dbReference>
<dbReference type="GO" id="GO:0006508">
    <property type="term" value="P:proteolysis"/>
    <property type="evidence" value="ECO:0007669"/>
    <property type="project" value="UniProtKB-KW"/>
</dbReference>
<evidence type="ECO:0000256" key="11">
    <source>
        <dbReference type="SAM" id="SignalP"/>
    </source>
</evidence>
<keyword evidence="14" id="KW-1185">Reference proteome</keyword>
<dbReference type="InterPro" id="IPR000834">
    <property type="entry name" value="Peptidase_M14"/>
</dbReference>
<dbReference type="PROSITE" id="PS52035">
    <property type="entry name" value="PEPTIDASE_M14"/>
    <property type="match status" value="1"/>
</dbReference>
<dbReference type="Proteomes" id="UP000314982">
    <property type="component" value="Unassembled WGS sequence"/>
</dbReference>
<dbReference type="Ensembl" id="ENSHHUT00000033492.1">
    <property type="protein sequence ID" value="ENSHHUP00000032176.1"/>
    <property type="gene ID" value="ENSHHUG00000020395.1"/>
</dbReference>
<evidence type="ECO:0000256" key="9">
    <source>
        <dbReference type="ARBA" id="ARBA00023049"/>
    </source>
</evidence>
<dbReference type="GO" id="GO:0008270">
    <property type="term" value="F:zinc ion binding"/>
    <property type="evidence" value="ECO:0007669"/>
    <property type="project" value="InterPro"/>
</dbReference>
<organism evidence="13 14">
    <name type="scientific">Hucho hucho</name>
    <name type="common">huchen</name>
    <dbReference type="NCBI Taxonomy" id="62062"/>
    <lineage>
        <taxon>Eukaryota</taxon>
        <taxon>Metazoa</taxon>
        <taxon>Chordata</taxon>
        <taxon>Craniata</taxon>
        <taxon>Vertebrata</taxon>
        <taxon>Euteleostomi</taxon>
        <taxon>Actinopterygii</taxon>
        <taxon>Neopterygii</taxon>
        <taxon>Teleostei</taxon>
        <taxon>Protacanthopterygii</taxon>
        <taxon>Salmoniformes</taxon>
        <taxon>Salmonidae</taxon>
        <taxon>Salmoninae</taxon>
        <taxon>Hucho</taxon>
    </lineage>
</organism>